<accession>A0ABV0BPK7</accession>
<evidence type="ECO:0000256" key="2">
    <source>
        <dbReference type="ARBA" id="ARBA00010145"/>
    </source>
</evidence>
<proteinExistence type="inferred from homology"/>
<protein>
    <submittedName>
        <fullName evidence="9">AEC family transporter</fullName>
    </submittedName>
</protein>
<feature type="transmembrane region" description="Helical" evidence="8">
    <location>
        <begin position="226"/>
        <end position="244"/>
    </location>
</feature>
<keyword evidence="3" id="KW-0813">Transport</keyword>
<dbReference type="Proteomes" id="UP001418637">
    <property type="component" value="Unassembled WGS sequence"/>
</dbReference>
<keyword evidence="6 8" id="KW-1133">Transmembrane helix</keyword>
<evidence type="ECO:0000313" key="10">
    <source>
        <dbReference type="Proteomes" id="UP001418637"/>
    </source>
</evidence>
<name>A0ABV0BPK7_9HYPH</name>
<feature type="transmembrane region" description="Helical" evidence="8">
    <location>
        <begin position="63"/>
        <end position="83"/>
    </location>
</feature>
<evidence type="ECO:0000256" key="6">
    <source>
        <dbReference type="ARBA" id="ARBA00022989"/>
    </source>
</evidence>
<dbReference type="PANTHER" id="PTHR36838:SF3">
    <property type="entry name" value="TRANSPORTER AUXIN EFFLUX CARRIER EC FAMILY"/>
    <property type="match status" value="1"/>
</dbReference>
<evidence type="ECO:0000256" key="8">
    <source>
        <dbReference type="SAM" id="Phobius"/>
    </source>
</evidence>
<feature type="transmembrane region" description="Helical" evidence="8">
    <location>
        <begin position="127"/>
        <end position="148"/>
    </location>
</feature>
<feature type="transmembrane region" description="Helical" evidence="8">
    <location>
        <begin position="160"/>
        <end position="181"/>
    </location>
</feature>
<evidence type="ECO:0000256" key="3">
    <source>
        <dbReference type="ARBA" id="ARBA00022448"/>
    </source>
</evidence>
<dbReference type="InterPro" id="IPR038770">
    <property type="entry name" value="Na+/solute_symporter_sf"/>
</dbReference>
<keyword evidence="4" id="KW-1003">Cell membrane</keyword>
<dbReference type="RefSeq" id="WP_346337756.1">
    <property type="nucleotide sequence ID" value="NZ_JBBYXI010000004.1"/>
</dbReference>
<organism evidence="9 10">
    <name type="scientific">Hohaiivirga grylli</name>
    <dbReference type="NCBI Taxonomy" id="3133970"/>
    <lineage>
        <taxon>Bacteria</taxon>
        <taxon>Pseudomonadati</taxon>
        <taxon>Pseudomonadota</taxon>
        <taxon>Alphaproteobacteria</taxon>
        <taxon>Hyphomicrobiales</taxon>
        <taxon>Methylobacteriaceae</taxon>
        <taxon>Hohaiivirga</taxon>
    </lineage>
</organism>
<sequence>MLTAILIVLPVFGLVMVGYSAIRFNLLSEKAGIGISEFVFNLGMPALMFRTLVHAEFPSNQPWGYWISYFGGALGVWVISSLISGKIFKQNSTEGVVAGFAAGQSNTMLMGIPMIMQAYGKAAEVPLFMLIAIHLPIIMTLATILAEGRKASVLTLIKRLVTHPIMAGIILGLIIRPFGHYVPEFIWKITDPVATAAGPCALIAMGISLHRYGIEAGWKQPSIISFLKLIMHPLLVYVLASYVFTMPPVWIGVAVLFAACPTGVNAYIFAAQYRQGIGLASTTLTLSTALSIFTIVMWLRVLGV</sequence>
<comment type="subcellular location">
    <subcellularLocation>
        <location evidence="1">Cell membrane</location>
        <topology evidence="1">Multi-pass membrane protein</topology>
    </subcellularLocation>
</comment>
<keyword evidence="5 8" id="KW-0812">Transmembrane</keyword>
<comment type="similarity">
    <text evidence="2">Belongs to the auxin efflux carrier (TC 2.A.69) family.</text>
</comment>
<feature type="transmembrane region" description="Helical" evidence="8">
    <location>
        <begin position="250"/>
        <end position="270"/>
    </location>
</feature>
<evidence type="ECO:0000256" key="1">
    <source>
        <dbReference type="ARBA" id="ARBA00004651"/>
    </source>
</evidence>
<dbReference type="Pfam" id="PF03547">
    <property type="entry name" value="Mem_trans"/>
    <property type="match status" value="1"/>
</dbReference>
<evidence type="ECO:0000256" key="5">
    <source>
        <dbReference type="ARBA" id="ARBA00022692"/>
    </source>
</evidence>
<feature type="transmembrane region" description="Helical" evidence="8">
    <location>
        <begin position="193"/>
        <end position="214"/>
    </location>
</feature>
<reference evidence="9 10" key="1">
    <citation type="submission" date="2024-04" db="EMBL/GenBank/DDBJ databases">
        <title>A novel species isolated from cricket.</title>
        <authorList>
            <person name="Wang H.-C."/>
        </authorList>
    </citation>
    <scope>NUCLEOTIDE SEQUENCE [LARGE SCALE GENOMIC DNA]</scope>
    <source>
        <strain evidence="9 10">WL0021</strain>
    </source>
</reference>
<feature type="transmembrane region" description="Helical" evidence="8">
    <location>
        <begin position="277"/>
        <end position="299"/>
    </location>
</feature>
<dbReference type="InterPro" id="IPR004776">
    <property type="entry name" value="Mem_transp_PIN-like"/>
</dbReference>
<dbReference type="Gene3D" id="1.20.1530.20">
    <property type="match status" value="1"/>
</dbReference>
<feature type="transmembrane region" description="Helical" evidence="8">
    <location>
        <begin position="6"/>
        <end position="26"/>
    </location>
</feature>
<gene>
    <name evidence="9" type="ORF">WJT86_11690</name>
</gene>
<feature type="transmembrane region" description="Helical" evidence="8">
    <location>
        <begin position="95"/>
        <end position="115"/>
    </location>
</feature>
<feature type="transmembrane region" description="Helical" evidence="8">
    <location>
        <begin position="38"/>
        <end position="57"/>
    </location>
</feature>
<dbReference type="EMBL" id="JBBYXI010000004">
    <property type="protein sequence ID" value="MEN3931717.1"/>
    <property type="molecule type" value="Genomic_DNA"/>
</dbReference>
<evidence type="ECO:0000256" key="7">
    <source>
        <dbReference type="ARBA" id="ARBA00023136"/>
    </source>
</evidence>
<evidence type="ECO:0000313" key="9">
    <source>
        <dbReference type="EMBL" id="MEN3931717.1"/>
    </source>
</evidence>
<evidence type="ECO:0000256" key="4">
    <source>
        <dbReference type="ARBA" id="ARBA00022475"/>
    </source>
</evidence>
<dbReference type="PANTHER" id="PTHR36838">
    <property type="entry name" value="AUXIN EFFLUX CARRIER FAMILY PROTEIN"/>
    <property type="match status" value="1"/>
</dbReference>
<keyword evidence="7 8" id="KW-0472">Membrane</keyword>
<comment type="caution">
    <text evidence="9">The sequence shown here is derived from an EMBL/GenBank/DDBJ whole genome shotgun (WGS) entry which is preliminary data.</text>
</comment>
<keyword evidence="10" id="KW-1185">Reference proteome</keyword>